<organism evidence="1 2">
    <name type="scientific">Anisodus tanguticus</name>
    <dbReference type="NCBI Taxonomy" id="243964"/>
    <lineage>
        <taxon>Eukaryota</taxon>
        <taxon>Viridiplantae</taxon>
        <taxon>Streptophyta</taxon>
        <taxon>Embryophyta</taxon>
        <taxon>Tracheophyta</taxon>
        <taxon>Spermatophyta</taxon>
        <taxon>Magnoliopsida</taxon>
        <taxon>eudicotyledons</taxon>
        <taxon>Gunneridae</taxon>
        <taxon>Pentapetalae</taxon>
        <taxon>asterids</taxon>
        <taxon>lamiids</taxon>
        <taxon>Solanales</taxon>
        <taxon>Solanaceae</taxon>
        <taxon>Solanoideae</taxon>
        <taxon>Hyoscyameae</taxon>
        <taxon>Anisodus</taxon>
    </lineage>
</organism>
<comment type="caution">
    <text evidence="1">The sequence shown here is derived from an EMBL/GenBank/DDBJ whole genome shotgun (WGS) entry which is preliminary data.</text>
</comment>
<dbReference type="Proteomes" id="UP001291623">
    <property type="component" value="Unassembled WGS sequence"/>
</dbReference>
<dbReference type="EMBL" id="JAVYJV010000009">
    <property type="protein sequence ID" value="KAK4363263.1"/>
    <property type="molecule type" value="Genomic_DNA"/>
</dbReference>
<evidence type="ECO:0000313" key="2">
    <source>
        <dbReference type="Proteomes" id="UP001291623"/>
    </source>
</evidence>
<name>A0AAE1VB27_9SOLA</name>
<sequence length="50" mass="5772">MIKERPQLTLIEPNSKKEIEGSRSISIYTLLEDKGNRLTDKDACRQILPE</sequence>
<evidence type="ECO:0000313" key="1">
    <source>
        <dbReference type="EMBL" id="KAK4363263.1"/>
    </source>
</evidence>
<proteinExistence type="predicted"/>
<dbReference type="AlphaFoldDB" id="A0AAE1VB27"/>
<accession>A0AAE1VB27</accession>
<keyword evidence="2" id="KW-1185">Reference proteome</keyword>
<protein>
    <submittedName>
        <fullName evidence="1">Uncharacterized protein</fullName>
    </submittedName>
</protein>
<reference evidence="1" key="1">
    <citation type="submission" date="2023-12" db="EMBL/GenBank/DDBJ databases">
        <title>Genome assembly of Anisodus tanguticus.</title>
        <authorList>
            <person name="Wang Y.-J."/>
        </authorList>
    </citation>
    <scope>NUCLEOTIDE SEQUENCE</scope>
    <source>
        <strain evidence="1">KB-2021</strain>
        <tissue evidence="1">Leaf</tissue>
    </source>
</reference>
<gene>
    <name evidence="1" type="ORF">RND71_018504</name>
</gene>